<reference evidence="9" key="1">
    <citation type="journal article" date="2019" name="Plant J.">
        <title>Chlorella vulgaris genome assembly and annotation reveals the molecular basis for metabolic acclimation to high light conditions.</title>
        <authorList>
            <person name="Cecchin M."/>
            <person name="Marcolungo L."/>
            <person name="Rossato M."/>
            <person name="Girolomoni L."/>
            <person name="Cosentino E."/>
            <person name="Cuine S."/>
            <person name="Li-Beisson Y."/>
            <person name="Delledonne M."/>
            <person name="Ballottari M."/>
        </authorList>
    </citation>
    <scope>NUCLEOTIDE SEQUENCE</scope>
    <source>
        <strain evidence="9">211/11P</strain>
    </source>
</reference>
<evidence type="ECO:0000256" key="4">
    <source>
        <dbReference type="ARBA" id="ARBA00022989"/>
    </source>
</evidence>
<dbReference type="GO" id="GO:0016020">
    <property type="term" value="C:membrane"/>
    <property type="evidence" value="ECO:0007669"/>
    <property type="project" value="UniProtKB-SubCell"/>
</dbReference>
<comment type="similarity">
    <text evidence="2">Belongs to the major facilitator superfamily. MFSD6 family.</text>
</comment>
<evidence type="ECO:0000256" key="6">
    <source>
        <dbReference type="SAM" id="MobiDB-lite"/>
    </source>
</evidence>
<feature type="domain" description="Major facilitator superfamily associated" evidence="8">
    <location>
        <begin position="5"/>
        <end position="479"/>
    </location>
</feature>
<feature type="transmembrane region" description="Helical" evidence="7">
    <location>
        <begin position="92"/>
        <end position="117"/>
    </location>
</feature>
<comment type="subcellular location">
    <subcellularLocation>
        <location evidence="1">Membrane</location>
        <topology evidence="1">Multi-pass membrane protein</topology>
    </subcellularLocation>
</comment>
<evidence type="ECO:0000256" key="5">
    <source>
        <dbReference type="ARBA" id="ARBA00023136"/>
    </source>
</evidence>
<evidence type="ECO:0000313" key="9">
    <source>
        <dbReference type="EMBL" id="KAI3428509.1"/>
    </source>
</evidence>
<keyword evidence="3 7" id="KW-0812">Transmembrane</keyword>
<dbReference type="PROSITE" id="PS51257">
    <property type="entry name" value="PROKAR_LIPOPROTEIN"/>
    <property type="match status" value="1"/>
</dbReference>
<dbReference type="CDD" id="cd17335">
    <property type="entry name" value="MFS_MFSD6"/>
    <property type="match status" value="1"/>
</dbReference>
<feature type="transmembrane region" description="Helical" evidence="7">
    <location>
        <begin position="129"/>
        <end position="147"/>
    </location>
</feature>
<dbReference type="InterPro" id="IPR036259">
    <property type="entry name" value="MFS_trans_sf"/>
</dbReference>
<gene>
    <name evidence="9" type="ORF">D9Q98_007333</name>
</gene>
<organism evidence="9 10">
    <name type="scientific">Chlorella vulgaris</name>
    <name type="common">Green alga</name>
    <dbReference type="NCBI Taxonomy" id="3077"/>
    <lineage>
        <taxon>Eukaryota</taxon>
        <taxon>Viridiplantae</taxon>
        <taxon>Chlorophyta</taxon>
        <taxon>core chlorophytes</taxon>
        <taxon>Trebouxiophyceae</taxon>
        <taxon>Chlorellales</taxon>
        <taxon>Chlorellaceae</taxon>
        <taxon>Chlorella clade</taxon>
        <taxon>Chlorella</taxon>
    </lineage>
</organism>
<dbReference type="Proteomes" id="UP001055712">
    <property type="component" value="Unassembled WGS sequence"/>
</dbReference>
<feature type="transmembrane region" description="Helical" evidence="7">
    <location>
        <begin position="320"/>
        <end position="341"/>
    </location>
</feature>
<dbReference type="InterPro" id="IPR024989">
    <property type="entry name" value="MFS_assoc_dom"/>
</dbReference>
<feature type="transmembrane region" description="Helical" evidence="7">
    <location>
        <begin position="448"/>
        <end position="469"/>
    </location>
</feature>
<feature type="transmembrane region" description="Helical" evidence="7">
    <location>
        <begin position="385"/>
        <end position="402"/>
    </location>
</feature>
<sequence length="540" mass="56750">MRVAKAWYLLYFASLSCLFPFINLLFRRLGMSERRVGVLGAVRPFVGLPAGWLWSAAADTSRRHRAVLLLTLCASVLARLSLTVAGRLGFGALLAVVATSEFFAAPVTIIVDAAVMAECAERGDYGRQRLWGAVGWGVMAAVSGTAISHAGITAAFAGHAVLAAAVLLPTSRLPFGPLHAKLAAQAGSHGHGGSDGAKGALEEQLGRSNAKPLTQQQQQQQQQQAGGVSCASPEPLSSCSNQGTEALHVDEALEKQALLLACSPADTNPSHPAAALGTPPPTAPTAATTVPVAAAATFPPSPPPVQYWRGLGQLLGSPEALIFLAMATVMGYAVGTIESWLFLWLDELGGSELLMGLSLSVTCVSETLVFYYLPSILRIGIRRCLHLVFAAFLLRMGCYAALRYAPSPWLVLPAEVLHGITFATAWGAGCAYCQQLSPPGLEATTQGLFQGLYFGLGTGIGSLCGGYVYQRHGAQAVYIASCAVVLVGWSLCALAQVAVSWLGPDQTHTRRLGPEYVPVAGGDLEMNERTIEEPKIIEAC</sequence>
<feature type="compositionally biased region" description="Low complexity" evidence="6">
    <location>
        <begin position="215"/>
        <end position="224"/>
    </location>
</feature>
<dbReference type="AlphaFoldDB" id="A0A9D4TL70"/>
<keyword evidence="5 7" id="KW-0472">Membrane</keyword>
<protein>
    <recommendedName>
        <fullName evidence="8">Major facilitator superfamily associated domain-containing protein</fullName>
    </recommendedName>
</protein>
<keyword evidence="10" id="KW-1185">Reference proteome</keyword>
<evidence type="ECO:0000256" key="2">
    <source>
        <dbReference type="ARBA" id="ARBA00005241"/>
    </source>
</evidence>
<dbReference type="Gene3D" id="1.20.1250.20">
    <property type="entry name" value="MFS general substrate transporter like domains"/>
    <property type="match status" value="2"/>
</dbReference>
<evidence type="ECO:0000313" key="10">
    <source>
        <dbReference type="Proteomes" id="UP001055712"/>
    </source>
</evidence>
<evidence type="ECO:0000256" key="1">
    <source>
        <dbReference type="ARBA" id="ARBA00004141"/>
    </source>
</evidence>
<evidence type="ECO:0000256" key="7">
    <source>
        <dbReference type="SAM" id="Phobius"/>
    </source>
</evidence>
<proteinExistence type="inferred from homology"/>
<accession>A0A9D4TL70</accession>
<feature type="transmembrane region" description="Helical" evidence="7">
    <location>
        <begin position="476"/>
        <end position="502"/>
    </location>
</feature>
<name>A0A9D4TL70_CHLVU</name>
<evidence type="ECO:0000256" key="3">
    <source>
        <dbReference type="ARBA" id="ARBA00022692"/>
    </source>
</evidence>
<dbReference type="PANTHER" id="PTHR16172:SF41">
    <property type="entry name" value="MAJOR FACILITATOR SUPERFAMILY DOMAIN-CONTAINING PROTEIN 6-LIKE"/>
    <property type="match status" value="1"/>
</dbReference>
<evidence type="ECO:0000259" key="8">
    <source>
        <dbReference type="Pfam" id="PF12832"/>
    </source>
</evidence>
<feature type="region of interest" description="Disordered" evidence="6">
    <location>
        <begin position="208"/>
        <end position="241"/>
    </location>
</feature>
<reference evidence="9" key="2">
    <citation type="submission" date="2020-11" db="EMBL/GenBank/DDBJ databases">
        <authorList>
            <person name="Cecchin M."/>
            <person name="Marcolungo L."/>
            <person name="Rossato M."/>
            <person name="Girolomoni L."/>
            <person name="Cosentino E."/>
            <person name="Cuine S."/>
            <person name="Li-Beisson Y."/>
            <person name="Delledonne M."/>
            <person name="Ballottari M."/>
        </authorList>
    </citation>
    <scope>NUCLEOTIDE SEQUENCE</scope>
    <source>
        <strain evidence="9">211/11P</strain>
        <tissue evidence="9">Whole cell</tissue>
    </source>
</reference>
<dbReference type="OrthoDB" id="515887at2759"/>
<dbReference type="Pfam" id="PF12832">
    <property type="entry name" value="MFS_1_like"/>
    <property type="match status" value="1"/>
</dbReference>
<dbReference type="EMBL" id="SIDB01000009">
    <property type="protein sequence ID" value="KAI3428509.1"/>
    <property type="molecule type" value="Genomic_DNA"/>
</dbReference>
<feature type="transmembrane region" description="Helical" evidence="7">
    <location>
        <begin position="353"/>
        <end position="373"/>
    </location>
</feature>
<keyword evidence="4 7" id="KW-1133">Transmembrane helix</keyword>
<dbReference type="PANTHER" id="PTHR16172">
    <property type="entry name" value="MAJOR FACILITATOR SUPERFAMILY DOMAIN-CONTAINING PROTEIN 6-LIKE"/>
    <property type="match status" value="1"/>
</dbReference>
<comment type="caution">
    <text evidence="9">The sequence shown here is derived from an EMBL/GenBank/DDBJ whole genome shotgun (WGS) entry which is preliminary data.</text>
</comment>
<dbReference type="InterPro" id="IPR051717">
    <property type="entry name" value="MFS_MFSD6"/>
</dbReference>
<feature type="transmembrane region" description="Helical" evidence="7">
    <location>
        <begin position="6"/>
        <end position="26"/>
    </location>
</feature>
<dbReference type="SUPFAM" id="SSF103473">
    <property type="entry name" value="MFS general substrate transporter"/>
    <property type="match status" value="1"/>
</dbReference>